<dbReference type="GO" id="GO:0015976">
    <property type="term" value="P:carbon utilization"/>
    <property type="evidence" value="ECO:0007669"/>
    <property type="project" value="InterPro"/>
</dbReference>
<protein>
    <recommendedName>
        <fullName evidence="2 7">Carbonic anhydrase</fullName>
        <ecNumber evidence="2 7">4.2.1.1</ecNumber>
    </recommendedName>
    <alternativeName>
        <fullName evidence="7">Carbonate dehydratase</fullName>
    </alternativeName>
</protein>
<dbReference type="EMBL" id="VOGB01000003">
    <property type="protein sequence ID" value="MQM71853.1"/>
    <property type="molecule type" value="Genomic_DNA"/>
</dbReference>
<dbReference type="EC" id="4.2.1.1" evidence="2 7"/>
<gene>
    <name evidence="8" type="ORF">FRC53_00140</name>
</gene>
<dbReference type="Pfam" id="PF00484">
    <property type="entry name" value="Pro_CA"/>
    <property type="match status" value="1"/>
</dbReference>
<name>A0A6L5GP35_9FIRM</name>
<comment type="catalytic activity">
    <reaction evidence="5 7">
        <text>hydrogencarbonate + H(+) = CO2 + H2O</text>
        <dbReference type="Rhea" id="RHEA:10748"/>
        <dbReference type="ChEBI" id="CHEBI:15377"/>
        <dbReference type="ChEBI" id="CHEBI:15378"/>
        <dbReference type="ChEBI" id="CHEBI:16526"/>
        <dbReference type="ChEBI" id="CHEBI:17544"/>
        <dbReference type="EC" id="4.2.1.1"/>
    </reaction>
</comment>
<dbReference type="Gene3D" id="3.40.1050.10">
    <property type="entry name" value="Carbonic anhydrase"/>
    <property type="match status" value="1"/>
</dbReference>
<comment type="function">
    <text evidence="7">Reversible hydration of carbon dioxide.</text>
</comment>
<dbReference type="GO" id="GO:0008270">
    <property type="term" value="F:zinc ion binding"/>
    <property type="evidence" value="ECO:0007669"/>
    <property type="project" value="UniProtKB-UniRule"/>
</dbReference>
<accession>A0A6L5GP35</accession>
<sequence length="194" mass="20086">MMDSIISGAEALNKLKAGNRAWRETGAEGDLSPASVMRLTGGQTPYAVVLTCSDSRVVPEAVFGAGTGELFVIRTAGNTVGRETMGSIEYAVDHLGVRLVLILGHTGCGAVGAALADETGEHIEHIVAKIAKAAGGETDPYKACCLNVEHAAAEVRQALDAMGTACFDEVVVAGAVFHLEDGKVTFLQDAENSL</sequence>
<keyword evidence="9" id="KW-1185">Reference proteome</keyword>
<dbReference type="InterPro" id="IPR015892">
    <property type="entry name" value="Carbonic_anhydrase_CS"/>
</dbReference>
<dbReference type="Proteomes" id="UP000473648">
    <property type="component" value="Unassembled WGS sequence"/>
</dbReference>
<comment type="caution">
    <text evidence="8">The sequence shown here is derived from an EMBL/GenBank/DDBJ whole genome shotgun (WGS) entry which is preliminary data.</text>
</comment>
<proteinExistence type="inferred from homology"/>
<dbReference type="AlphaFoldDB" id="A0A6L5GP35"/>
<feature type="binding site" evidence="6">
    <location>
        <position position="52"/>
    </location>
    <ligand>
        <name>Zn(2+)</name>
        <dbReference type="ChEBI" id="CHEBI:29105"/>
    </ligand>
</feature>
<keyword evidence="6" id="KW-0479">Metal-binding</keyword>
<keyword evidence="3 6" id="KW-0862">Zinc</keyword>
<evidence type="ECO:0000256" key="3">
    <source>
        <dbReference type="ARBA" id="ARBA00022833"/>
    </source>
</evidence>
<reference evidence="8" key="1">
    <citation type="journal article" date="2020" name="Appl. Environ. Microbiol.">
        <title>Medium-Chain Fatty Acid Synthesis by 'Candidatus Weimeria bifida' gen. nov., sp. nov., and 'Candidatus Pseudoramibacter fermentans' sp. nov.</title>
        <authorList>
            <person name="Scarborough M.J."/>
            <person name="Myers K.S."/>
            <person name="Donohue T.J."/>
            <person name="Noguera D.R."/>
        </authorList>
    </citation>
    <scope>NUCLEOTIDE SEQUENCE</scope>
    <source>
        <strain evidence="8">EUB1.1</strain>
    </source>
</reference>
<evidence type="ECO:0000256" key="6">
    <source>
        <dbReference type="PIRSR" id="PIRSR601765-1"/>
    </source>
</evidence>
<dbReference type="GO" id="GO:0004089">
    <property type="term" value="F:carbonate dehydratase activity"/>
    <property type="evidence" value="ECO:0007669"/>
    <property type="project" value="UniProtKB-UniRule"/>
</dbReference>
<evidence type="ECO:0000256" key="7">
    <source>
        <dbReference type="RuleBase" id="RU003956"/>
    </source>
</evidence>
<dbReference type="PANTHER" id="PTHR11002">
    <property type="entry name" value="CARBONIC ANHYDRASE"/>
    <property type="match status" value="1"/>
</dbReference>
<feature type="binding site" evidence="6">
    <location>
        <position position="54"/>
    </location>
    <ligand>
        <name>Zn(2+)</name>
        <dbReference type="ChEBI" id="CHEBI:29105"/>
    </ligand>
</feature>
<comment type="cofactor">
    <cofactor evidence="6">
        <name>Zn(2+)</name>
        <dbReference type="ChEBI" id="CHEBI:29105"/>
    </cofactor>
    <text evidence="6">Binds 1 zinc ion per subunit.</text>
</comment>
<dbReference type="PROSITE" id="PS00705">
    <property type="entry name" value="PROK_CO2_ANHYDRASE_2"/>
    <property type="match status" value="1"/>
</dbReference>
<evidence type="ECO:0000256" key="5">
    <source>
        <dbReference type="ARBA" id="ARBA00048348"/>
    </source>
</evidence>
<keyword evidence="4 7" id="KW-0456">Lyase</keyword>
<evidence type="ECO:0000256" key="1">
    <source>
        <dbReference type="ARBA" id="ARBA00006217"/>
    </source>
</evidence>
<feature type="binding site" evidence="6">
    <location>
        <position position="108"/>
    </location>
    <ligand>
        <name>Zn(2+)</name>
        <dbReference type="ChEBI" id="CHEBI:29105"/>
    </ligand>
</feature>
<dbReference type="InterPro" id="IPR036874">
    <property type="entry name" value="Carbonic_anhydrase_sf"/>
</dbReference>
<organism evidence="8 9">
    <name type="scientific">Candidatus Pseudoramibacter fermentans</name>
    <dbReference type="NCBI Taxonomy" id="2594427"/>
    <lineage>
        <taxon>Bacteria</taxon>
        <taxon>Bacillati</taxon>
        <taxon>Bacillota</taxon>
        <taxon>Clostridia</taxon>
        <taxon>Eubacteriales</taxon>
        <taxon>Eubacteriaceae</taxon>
        <taxon>Pseudoramibacter</taxon>
    </lineage>
</organism>
<dbReference type="SUPFAM" id="SSF53056">
    <property type="entry name" value="beta-carbonic anhydrase, cab"/>
    <property type="match status" value="1"/>
</dbReference>
<evidence type="ECO:0000256" key="4">
    <source>
        <dbReference type="ARBA" id="ARBA00023239"/>
    </source>
</evidence>
<evidence type="ECO:0000256" key="2">
    <source>
        <dbReference type="ARBA" id="ARBA00012925"/>
    </source>
</evidence>
<dbReference type="PANTHER" id="PTHR11002:SF79">
    <property type="entry name" value="CARBONIC ANHYDRASE 2"/>
    <property type="match status" value="1"/>
</dbReference>
<dbReference type="PROSITE" id="PS00704">
    <property type="entry name" value="PROK_CO2_ANHYDRASE_1"/>
    <property type="match status" value="1"/>
</dbReference>
<dbReference type="SMART" id="SM00947">
    <property type="entry name" value="Pro_CA"/>
    <property type="match status" value="1"/>
</dbReference>
<dbReference type="InterPro" id="IPR001765">
    <property type="entry name" value="Carbonic_anhydrase"/>
</dbReference>
<feature type="binding site" evidence="6">
    <location>
        <position position="105"/>
    </location>
    <ligand>
        <name>Zn(2+)</name>
        <dbReference type="ChEBI" id="CHEBI:29105"/>
    </ligand>
</feature>
<comment type="similarity">
    <text evidence="1 7">Belongs to the beta-class carbonic anhydrase family.</text>
</comment>
<evidence type="ECO:0000313" key="9">
    <source>
        <dbReference type="Proteomes" id="UP000473648"/>
    </source>
</evidence>
<evidence type="ECO:0000313" key="8">
    <source>
        <dbReference type="EMBL" id="MQM71853.1"/>
    </source>
</evidence>